<dbReference type="InterPro" id="IPR024083">
    <property type="entry name" value="Fumarase/histidase_N"/>
</dbReference>
<dbReference type="PANTHER" id="PTHR43411">
    <property type="entry name" value="ADENYLOSUCCINATE LYASE"/>
    <property type="match status" value="1"/>
</dbReference>
<dbReference type="OrthoDB" id="9768878at2"/>
<evidence type="ECO:0000256" key="11">
    <source>
        <dbReference type="ARBA" id="ARBA00049115"/>
    </source>
</evidence>
<dbReference type="STRING" id="400092.PKOR_11245"/>
<keyword evidence="17" id="KW-1185">Reference proteome</keyword>
<comment type="catalytic activity">
    <reaction evidence="11">
        <text>N(6)-(1,2-dicarboxyethyl)-AMP = fumarate + AMP</text>
        <dbReference type="Rhea" id="RHEA:16853"/>
        <dbReference type="ChEBI" id="CHEBI:29806"/>
        <dbReference type="ChEBI" id="CHEBI:57567"/>
        <dbReference type="ChEBI" id="CHEBI:456215"/>
        <dbReference type="EC" id="4.3.2.2"/>
    </reaction>
    <physiologicalReaction direction="left-to-right" evidence="11">
        <dbReference type="Rhea" id="RHEA:16854"/>
    </physiologicalReaction>
</comment>
<dbReference type="PRINTS" id="PR00149">
    <property type="entry name" value="FUMRATELYASE"/>
</dbReference>
<dbReference type="HOGENOM" id="CLU_025566_2_0_10"/>
<dbReference type="InterPro" id="IPR004769">
    <property type="entry name" value="Pur_lyase"/>
</dbReference>
<feature type="domain" description="Adenylosuccinate lyase PurB C-terminal" evidence="15">
    <location>
        <begin position="330"/>
        <end position="445"/>
    </location>
</feature>
<protein>
    <recommendedName>
        <fullName evidence="5 12">Adenylosuccinate lyase</fullName>
        <shortName evidence="13">ASL</shortName>
        <ecNumber evidence="4 12">4.3.2.2</ecNumber>
    </recommendedName>
    <alternativeName>
        <fullName evidence="10 13">Adenylosuccinase</fullName>
    </alternativeName>
</protein>
<dbReference type="UniPathway" id="UPA00074">
    <property type="reaction ID" value="UER00132"/>
</dbReference>
<evidence type="ECO:0000256" key="13">
    <source>
        <dbReference type="RuleBase" id="RU361172"/>
    </source>
</evidence>
<dbReference type="NCBIfam" id="TIGR00928">
    <property type="entry name" value="purB"/>
    <property type="match status" value="1"/>
</dbReference>
<evidence type="ECO:0000256" key="12">
    <source>
        <dbReference type="NCBIfam" id="TIGR00928"/>
    </source>
</evidence>
<evidence type="ECO:0000259" key="15">
    <source>
        <dbReference type="Pfam" id="PF08328"/>
    </source>
</evidence>
<dbReference type="InterPro" id="IPR008948">
    <property type="entry name" value="L-Aspartase-like"/>
</dbReference>
<evidence type="ECO:0000313" key="17">
    <source>
        <dbReference type="Proteomes" id="UP000033109"/>
    </source>
</evidence>
<comment type="catalytic activity">
    <reaction evidence="8">
        <text>(2S)-2-[5-amino-1-(5-phospho-beta-D-ribosyl)imidazole-4-carboxamido]succinate = 5-amino-1-(5-phospho-beta-D-ribosyl)imidazole-4-carboxamide + fumarate</text>
        <dbReference type="Rhea" id="RHEA:23920"/>
        <dbReference type="ChEBI" id="CHEBI:29806"/>
        <dbReference type="ChEBI" id="CHEBI:58443"/>
        <dbReference type="ChEBI" id="CHEBI:58475"/>
        <dbReference type="EC" id="4.3.2.2"/>
    </reaction>
    <physiologicalReaction direction="left-to-right" evidence="8">
        <dbReference type="Rhea" id="RHEA:23921"/>
    </physiologicalReaction>
</comment>
<dbReference type="Gene3D" id="1.20.200.10">
    <property type="entry name" value="Fumarase/aspartase (Central domain)"/>
    <property type="match status" value="1"/>
</dbReference>
<evidence type="ECO:0000256" key="9">
    <source>
        <dbReference type="ARBA" id="ARBA00025012"/>
    </source>
</evidence>
<gene>
    <name evidence="16" type="ORF">PKOR_11245</name>
</gene>
<dbReference type="NCBIfam" id="NF006764">
    <property type="entry name" value="PRK09285.1"/>
    <property type="match status" value="1"/>
</dbReference>
<reference evidence="16 17" key="1">
    <citation type="journal article" date="2015" name="Sci. Rep.">
        <title>Unraveling adaptation of Pontibacter korlensis to radiation and infertility in desert through complete genome and comparative transcriptomic analysis.</title>
        <authorList>
            <person name="Dai J."/>
            <person name="Dai W."/>
            <person name="Qiu C."/>
            <person name="Yang Z."/>
            <person name="Zhang Y."/>
            <person name="Zhou M."/>
            <person name="Zhang L."/>
            <person name="Fang C."/>
            <person name="Gao Q."/>
            <person name="Yang Q."/>
            <person name="Li X."/>
            <person name="Wang Z."/>
            <person name="Wang Z."/>
            <person name="Jia Z."/>
            <person name="Chen X."/>
        </authorList>
    </citation>
    <scope>NUCLEOTIDE SEQUENCE [LARGE SCALE GENOMIC DNA]</scope>
    <source>
        <strain evidence="16 17">X14-1T</strain>
    </source>
</reference>
<dbReference type="Gene3D" id="1.10.40.30">
    <property type="entry name" value="Fumarase/aspartase (C-terminal domain)"/>
    <property type="match status" value="1"/>
</dbReference>
<evidence type="ECO:0000256" key="10">
    <source>
        <dbReference type="ARBA" id="ARBA00030717"/>
    </source>
</evidence>
<accession>A0A0E3ZE67</accession>
<dbReference type="GO" id="GO:0004018">
    <property type="term" value="F:N6-(1,2-dicarboxyethyl)AMP AMP-lyase (fumarate-forming) activity"/>
    <property type="evidence" value="ECO:0007669"/>
    <property type="project" value="UniProtKB-UniRule"/>
</dbReference>
<evidence type="ECO:0000259" key="14">
    <source>
        <dbReference type="Pfam" id="PF00206"/>
    </source>
</evidence>
<dbReference type="CDD" id="cd01598">
    <property type="entry name" value="PurB"/>
    <property type="match status" value="1"/>
</dbReference>
<dbReference type="Proteomes" id="UP000033109">
    <property type="component" value="Chromosome"/>
</dbReference>
<evidence type="ECO:0000256" key="2">
    <source>
        <dbReference type="ARBA" id="ARBA00004734"/>
    </source>
</evidence>
<comment type="similarity">
    <text evidence="3 13">Belongs to the lyase 1 family. Adenylosuccinate lyase subfamily.</text>
</comment>
<name>A0A0E3ZE67_9BACT</name>
<dbReference type="PATRIC" id="fig|400092.3.peg.2445"/>
<dbReference type="GO" id="GO:0070626">
    <property type="term" value="F:(S)-2-(5-amino-1-(5-phospho-D-ribosyl)imidazole-4-carboxamido) succinate lyase (fumarate-forming) activity"/>
    <property type="evidence" value="ECO:0007669"/>
    <property type="project" value="RHEA"/>
</dbReference>
<feature type="domain" description="Fumarate lyase N-terminal" evidence="14">
    <location>
        <begin position="54"/>
        <end position="311"/>
    </location>
</feature>
<keyword evidence="7 13" id="KW-0456">Lyase</keyword>
<dbReference type="InterPro" id="IPR020557">
    <property type="entry name" value="Fumarate_lyase_CS"/>
</dbReference>
<comment type="pathway">
    <text evidence="1 13">Purine metabolism; IMP biosynthesis via de novo pathway; 5-amino-1-(5-phospho-D-ribosyl)imidazole-4-carboxamide from 5-amino-1-(5-phospho-D-ribosyl)imidazole-4-carboxylate: step 2/2.</text>
</comment>
<evidence type="ECO:0000256" key="8">
    <source>
        <dbReference type="ARBA" id="ARBA00024477"/>
    </source>
</evidence>
<dbReference type="RefSeq" id="WP_046310818.1">
    <property type="nucleotide sequence ID" value="NZ_CBCSCY010000002.1"/>
</dbReference>
<dbReference type="AlphaFoldDB" id="A0A0E3ZE67"/>
<dbReference type="InterPro" id="IPR047136">
    <property type="entry name" value="PurB_bact"/>
</dbReference>
<dbReference type="InterPro" id="IPR000362">
    <property type="entry name" value="Fumarate_lyase_fam"/>
</dbReference>
<dbReference type="Pfam" id="PF08328">
    <property type="entry name" value="ASL_C"/>
    <property type="match status" value="1"/>
</dbReference>
<dbReference type="GO" id="GO:0006189">
    <property type="term" value="P:'de novo' IMP biosynthetic process"/>
    <property type="evidence" value="ECO:0007669"/>
    <property type="project" value="UniProtKB-UniPathway"/>
</dbReference>
<dbReference type="GO" id="GO:0044208">
    <property type="term" value="P:'de novo' AMP biosynthetic process"/>
    <property type="evidence" value="ECO:0007669"/>
    <property type="project" value="UniProtKB-UniPathway"/>
</dbReference>
<dbReference type="Gene3D" id="1.10.275.10">
    <property type="entry name" value="Fumarase/aspartase (N-terminal domain)"/>
    <property type="match status" value="1"/>
</dbReference>
<dbReference type="InterPro" id="IPR022761">
    <property type="entry name" value="Fumarate_lyase_N"/>
</dbReference>
<dbReference type="FunFam" id="1.20.200.10:FF:000004">
    <property type="entry name" value="Adenylosuccinate lyase"/>
    <property type="match status" value="1"/>
</dbReference>
<keyword evidence="6 13" id="KW-0658">Purine biosynthesis</keyword>
<evidence type="ECO:0000256" key="7">
    <source>
        <dbReference type="ARBA" id="ARBA00023239"/>
    </source>
</evidence>
<dbReference type="EC" id="4.3.2.2" evidence="4 12"/>
<evidence type="ECO:0000256" key="5">
    <source>
        <dbReference type="ARBA" id="ARBA00017058"/>
    </source>
</evidence>
<evidence type="ECO:0000256" key="3">
    <source>
        <dbReference type="ARBA" id="ARBA00008273"/>
    </source>
</evidence>
<organism evidence="16 17">
    <name type="scientific">Pontibacter korlensis</name>
    <dbReference type="NCBI Taxonomy" id="400092"/>
    <lineage>
        <taxon>Bacteria</taxon>
        <taxon>Pseudomonadati</taxon>
        <taxon>Bacteroidota</taxon>
        <taxon>Cytophagia</taxon>
        <taxon>Cytophagales</taxon>
        <taxon>Hymenobacteraceae</taxon>
        <taxon>Pontibacter</taxon>
    </lineage>
</organism>
<evidence type="ECO:0000256" key="1">
    <source>
        <dbReference type="ARBA" id="ARBA00004706"/>
    </source>
</evidence>
<comment type="function">
    <text evidence="9">Catalyzes two reactions in de novo purine nucleotide biosynthesis. Catalyzes the breakdown of 5-aminoimidazole- (N-succinylocarboxamide) ribotide (SAICAR or 2-[5-amino-1-(5-phospho-beta-D-ribosyl)imidazole-4-carboxamido]succinate) to 5-aminoimidazole-4-carboxamide ribotide (AICAR or 5-amino-1-(5-phospho-beta-D-ribosyl)imidazole-4-carboxamide) and fumarate, and of adenylosuccinate (ADS or N(6)-(1,2-dicarboxyethyl)-AMP) to adenosine monophosphate (AMP) and fumarate.</text>
</comment>
<dbReference type="Pfam" id="PF00206">
    <property type="entry name" value="Lyase_1"/>
    <property type="match status" value="1"/>
</dbReference>
<evidence type="ECO:0000256" key="4">
    <source>
        <dbReference type="ARBA" id="ARBA00012339"/>
    </source>
</evidence>
<sequence length="450" mass="50982">MNLTTLTAISPVDGRYRRHTSDLAPYFSEFGLIRYRVLVEVEYFVALCELPLPQLQNISSSQFPELRAIYENFSEEDALTIKETEKTTNHDVKAVEYYIKGKFDELGLSEYKEFIHFGLTSQDVNNTAIPLSLREAHERVLQPTYQEVHQTLQGLAQQWKDIPMLAHTHGQPASPTRLGKEMMVFAERLEAQLNLLSQVPFSAKFGGATGNFNAHHVAYPSINWPDFGNRFVQDVLGLQRSQYTTQIEHYDNLAAYFDGLKRLNTILLDFSRDVWQYVSMGYFKQKIKAGEVGSSAMPHKVNPIDFENAEGNLGIANALLEHLAAKLPISRLQRDLTDSTVLRNVGVPLAHILIALKSLEKGIGKLELNEAALNAHLEDNWAVVAEGIQTVLRREGYPQPYEALKELTRKNEKMTEECIHTFIDTLQVSDAVKEELKKISPFNYTGVELV</sequence>
<dbReference type="EMBL" id="CP009621">
    <property type="protein sequence ID" value="AKD03600.1"/>
    <property type="molecule type" value="Genomic_DNA"/>
</dbReference>
<dbReference type="InterPro" id="IPR013539">
    <property type="entry name" value="PurB_C"/>
</dbReference>
<comment type="pathway">
    <text evidence="2 13">Purine metabolism; AMP biosynthesis via de novo pathway; AMP from IMP: step 2/2.</text>
</comment>
<dbReference type="KEGG" id="pko:PKOR_11245"/>
<dbReference type="UniPathway" id="UPA00075">
    <property type="reaction ID" value="UER00336"/>
</dbReference>
<proteinExistence type="inferred from homology"/>
<dbReference type="PANTHER" id="PTHR43411:SF1">
    <property type="entry name" value="ADENYLOSUCCINATE LYASE"/>
    <property type="match status" value="1"/>
</dbReference>
<dbReference type="PROSITE" id="PS00163">
    <property type="entry name" value="FUMARATE_LYASES"/>
    <property type="match status" value="1"/>
</dbReference>
<dbReference type="SUPFAM" id="SSF48557">
    <property type="entry name" value="L-aspartase-like"/>
    <property type="match status" value="1"/>
</dbReference>
<evidence type="ECO:0000313" key="16">
    <source>
        <dbReference type="EMBL" id="AKD03600.1"/>
    </source>
</evidence>
<evidence type="ECO:0000256" key="6">
    <source>
        <dbReference type="ARBA" id="ARBA00022755"/>
    </source>
</evidence>